<evidence type="ECO:0000313" key="5">
    <source>
        <dbReference type="Proteomes" id="UP000255239"/>
    </source>
</evidence>
<protein>
    <submittedName>
        <fullName evidence="4">Maltose O-acetyltransferase</fullName>
        <ecNumber evidence="4">2.3.1.79</ecNumber>
    </submittedName>
</protein>
<dbReference type="CDD" id="cd03357">
    <property type="entry name" value="LbH_MAT_GAT"/>
    <property type="match status" value="1"/>
</dbReference>
<dbReference type="InterPro" id="IPR011004">
    <property type="entry name" value="Trimer_LpxA-like_sf"/>
</dbReference>
<dbReference type="Proteomes" id="UP000255239">
    <property type="component" value="Unassembled WGS sequence"/>
</dbReference>
<keyword evidence="4" id="KW-0012">Acyltransferase</keyword>
<comment type="similarity">
    <text evidence="1">Belongs to the transferase hexapeptide repeat family.</text>
</comment>
<dbReference type="PANTHER" id="PTHR23416">
    <property type="entry name" value="SIALIC ACID SYNTHASE-RELATED"/>
    <property type="match status" value="1"/>
</dbReference>
<dbReference type="Gene3D" id="2.160.10.10">
    <property type="entry name" value="Hexapeptide repeat proteins"/>
    <property type="match status" value="1"/>
</dbReference>
<dbReference type="SUPFAM" id="SSF51161">
    <property type="entry name" value="Trimeric LpxA-like enzymes"/>
    <property type="match status" value="1"/>
</dbReference>
<dbReference type="FunFam" id="2.160.10.10:FF:000008">
    <property type="entry name" value="Maltose O-acetyltransferase"/>
    <property type="match status" value="1"/>
</dbReference>
<proteinExistence type="inferred from homology"/>
<dbReference type="InterPro" id="IPR001451">
    <property type="entry name" value="Hexapep"/>
</dbReference>
<dbReference type="InterPro" id="IPR024688">
    <property type="entry name" value="Mac_dom"/>
</dbReference>
<reference evidence="4 5" key="1">
    <citation type="submission" date="2018-06" db="EMBL/GenBank/DDBJ databases">
        <authorList>
            <consortium name="Pathogen Informatics"/>
            <person name="Doyle S."/>
        </authorList>
    </citation>
    <scope>NUCLEOTIDE SEQUENCE [LARGE SCALE GENOMIC DNA]</scope>
    <source>
        <strain evidence="4 5">NCTC11679</strain>
    </source>
</reference>
<keyword evidence="2 4" id="KW-0808">Transferase</keyword>
<evidence type="ECO:0000259" key="3">
    <source>
        <dbReference type="SMART" id="SM01266"/>
    </source>
</evidence>
<dbReference type="Pfam" id="PF12464">
    <property type="entry name" value="Mac"/>
    <property type="match status" value="1"/>
</dbReference>
<dbReference type="Pfam" id="PF14602">
    <property type="entry name" value="Hexapep_2"/>
    <property type="match status" value="1"/>
</dbReference>
<dbReference type="SMART" id="SM01266">
    <property type="entry name" value="Mac"/>
    <property type="match status" value="1"/>
</dbReference>
<evidence type="ECO:0000256" key="1">
    <source>
        <dbReference type="ARBA" id="ARBA00007274"/>
    </source>
</evidence>
<dbReference type="PANTHER" id="PTHR23416:SF23">
    <property type="entry name" value="ACETYLTRANSFERASE C18B11.09C-RELATED"/>
    <property type="match status" value="1"/>
</dbReference>
<accession>A0A378CEI0</accession>
<dbReference type="EC" id="2.3.1.79" evidence="4"/>
<gene>
    <name evidence="4" type="primary">maa</name>
    <name evidence="4" type="ORF">NCTC11679_04356</name>
</gene>
<organism evidence="4 5">
    <name type="scientific">Klebsiella pneumoniae</name>
    <dbReference type="NCBI Taxonomy" id="573"/>
    <lineage>
        <taxon>Bacteria</taxon>
        <taxon>Pseudomonadati</taxon>
        <taxon>Pseudomonadota</taxon>
        <taxon>Gammaproteobacteria</taxon>
        <taxon>Enterobacterales</taxon>
        <taxon>Enterobacteriaceae</taxon>
        <taxon>Klebsiella/Raoultella group</taxon>
        <taxon>Klebsiella</taxon>
        <taxon>Klebsiella pneumoniae complex</taxon>
    </lineage>
</organism>
<dbReference type="InterPro" id="IPR051159">
    <property type="entry name" value="Hexapeptide_acetyltransf"/>
</dbReference>
<sequence length="194" mass="21605">MSEEKRKMIAGELYLSGDPTLRADRLRARQLLHRYNHSAPDDQEQRQHILAELFARAGDAYIEPSFRCDYGYNIFLGAGFYANFDCVMLDVCPIHIGDNCMLAPGVHIYTATHPLDADARNSGQEYGKPVTIGHNVWIGGRAVINPGVTIGDNAVIASARWSPKTSLPVPSSAVTRHRSLSAFRRQIRNCYAFL</sequence>
<evidence type="ECO:0000313" key="4">
    <source>
        <dbReference type="EMBL" id="STV68635.1"/>
    </source>
</evidence>
<evidence type="ECO:0000256" key="2">
    <source>
        <dbReference type="ARBA" id="ARBA00022679"/>
    </source>
</evidence>
<feature type="domain" description="Maltose/galactoside acetyltransferase" evidence="3">
    <location>
        <begin position="5"/>
        <end position="59"/>
    </location>
</feature>
<dbReference type="EMBL" id="UGMG01000001">
    <property type="protein sequence ID" value="STV68635.1"/>
    <property type="molecule type" value="Genomic_DNA"/>
</dbReference>
<dbReference type="AlphaFoldDB" id="A0A378CEI0"/>
<dbReference type="Pfam" id="PF00132">
    <property type="entry name" value="Hexapep"/>
    <property type="match status" value="1"/>
</dbReference>
<dbReference type="GO" id="GO:0005829">
    <property type="term" value="C:cytosol"/>
    <property type="evidence" value="ECO:0007669"/>
    <property type="project" value="TreeGrafter"/>
</dbReference>
<name>A0A378CEI0_KLEPN</name>
<dbReference type="GO" id="GO:0008925">
    <property type="term" value="F:maltose O-acetyltransferase activity"/>
    <property type="evidence" value="ECO:0007669"/>
    <property type="project" value="UniProtKB-EC"/>
</dbReference>
<dbReference type="NCBIfam" id="NF007499">
    <property type="entry name" value="PRK10092.1"/>
    <property type="match status" value="1"/>
</dbReference>